<evidence type="ECO:0000256" key="1">
    <source>
        <dbReference type="SAM" id="MobiDB-lite"/>
    </source>
</evidence>
<protein>
    <submittedName>
        <fullName evidence="3">Uncharacterized protein</fullName>
    </submittedName>
</protein>
<dbReference type="SUPFAM" id="SSF50939">
    <property type="entry name" value="Sialidases"/>
    <property type="match status" value="1"/>
</dbReference>
<gene>
    <name evidence="3" type="ORF">H9811_07675</name>
</gene>
<feature type="region of interest" description="Disordered" evidence="1">
    <location>
        <begin position="1"/>
        <end position="27"/>
    </location>
</feature>
<dbReference type="Gene3D" id="2.120.10.10">
    <property type="match status" value="1"/>
</dbReference>
<reference evidence="3" key="1">
    <citation type="journal article" date="2021" name="PeerJ">
        <title>Extensive microbial diversity within the chicken gut microbiome revealed by metagenomics and culture.</title>
        <authorList>
            <person name="Gilroy R."/>
            <person name="Ravi A."/>
            <person name="Getino M."/>
            <person name="Pursley I."/>
            <person name="Horton D.L."/>
            <person name="Alikhan N.F."/>
            <person name="Baker D."/>
            <person name="Gharbi K."/>
            <person name="Hall N."/>
            <person name="Watson M."/>
            <person name="Adriaenssens E.M."/>
            <person name="Foster-Nyarko E."/>
            <person name="Jarju S."/>
            <person name="Secka A."/>
            <person name="Antonio M."/>
            <person name="Oren A."/>
            <person name="Chaudhuri R.R."/>
            <person name="La Ragione R."/>
            <person name="Hildebrand F."/>
            <person name="Pallen M.J."/>
        </authorList>
    </citation>
    <scope>NUCLEOTIDE SEQUENCE</scope>
    <source>
        <strain evidence="3">ChiSxjej1B13-11774</strain>
    </source>
</reference>
<proteinExistence type="predicted"/>
<feature type="transmembrane region" description="Helical" evidence="2">
    <location>
        <begin position="92"/>
        <end position="119"/>
    </location>
</feature>
<feature type="transmembrane region" description="Helical" evidence="2">
    <location>
        <begin position="65"/>
        <end position="86"/>
    </location>
</feature>
<keyword evidence="2" id="KW-1133">Transmembrane helix</keyword>
<feature type="compositionally biased region" description="Low complexity" evidence="1">
    <location>
        <begin position="7"/>
        <end position="26"/>
    </location>
</feature>
<name>A0A9D2JAA9_9FIRM</name>
<evidence type="ECO:0000256" key="2">
    <source>
        <dbReference type="SAM" id="Phobius"/>
    </source>
</evidence>
<dbReference type="InterPro" id="IPR036278">
    <property type="entry name" value="Sialidase_sf"/>
</dbReference>
<evidence type="ECO:0000313" key="3">
    <source>
        <dbReference type="EMBL" id="HIZ42426.1"/>
    </source>
</evidence>
<accession>A0A9D2JAA9</accession>
<dbReference type="AlphaFoldDB" id="A0A9D2JAA9"/>
<keyword evidence="2" id="KW-0472">Membrane</keyword>
<feature type="transmembrane region" description="Helical" evidence="2">
    <location>
        <begin position="215"/>
        <end position="239"/>
    </location>
</feature>
<sequence>MEERTLTPVPAEPQATPATPADTAAPEQDRWADLAPGALTQDPQALLAAWMAGRAMPRRTLVRRLIGGIALTALLAEFIGSLRVILDQEPVFPLAFVWPVVFYLLFMAVLKDFPLLFLLRRALRRLQDGTLYPDRLHLVTPDGEEDLPLTDLIMVQRFKGWTVLIWGSWKHPQIVPIPDDACFGKAPFLYARLQELVTDIPFFCSDKPPRRRRHLVAGLLVLYVFLFTEVALATSVMGIQSYTLDNPNSNASVDLVWKEEEHTFSSRDAGEFPYPSTGEFQAQWVGDDCCAVTYRATDGSLRVQLLESAPGAAERLPDDPPEGAWTTFFHYDDPVTLRWDADLPGYRLQSPSGELRFRQWEDFDGMGLALCDDDGLPIWTLTARSFPWQDGAGNDITVQGLLLSPVSLSPSTTDALLLCPADSPLFAGEDQAENPAAPRFEDTIDVCVNEDGVFFTWDGGVGCSQVLDAQDCARCGITSEADLGPLVLRWDVASFLTVEDGQVWSYTSFDQGQSWQTDQLLMLGSDTLTDWCYGFAGTGQGYAALNGTDANGAPWVKVFQTLDHGASWERFPTPKAADGVVRPLNGLCFYNAGIAVATAPGDDGSPWPYVFATTDDGSTWVEPDVPFAASGQTGANRLTDLYFSDTGQWLVTFTQAPEGTRELVFETPDLTHAPWTLSALHDIS</sequence>
<evidence type="ECO:0000313" key="4">
    <source>
        <dbReference type="Proteomes" id="UP000824048"/>
    </source>
</evidence>
<comment type="caution">
    <text evidence="3">The sequence shown here is derived from an EMBL/GenBank/DDBJ whole genome shotgun (WGS) entry which is preliminary data.</text>
</comment>
<dbReference type="Proteomes" id="UP000824048">
    <property type="component" value="Unassembled WGS sequence"/>
</dbReference>
<keyword evidence="2" id="KW-0812">Transmembrane</keyword>
<reference evidence="3" key="2">
    <citation type="submission" date="2021-04" db="EMBL/GenBank/DDBJ databases">
        <authorList>
            <person name="Gilroy R."/>
        </authorList>
    </citation>
    <scope>NUCLEOTIDE SEQUENCE</scope>
    <source>
        <strain evidence="3">ChiSxjej1B13-11774</strain>
    </source>
</reference>
<organism evidence="3 4">
    <name type="scientific">Candidatus Gemmiger excrementigallinarum</name>
    <dbReference type="NCBI Taxonomy" id="2838609"/>
    <lineage>
        <taxon>Bacteria</taxon>
        <taxon>Bacillati</taxon>
        <taxon>Bacillota</taxon>
        <taxon>Clostridia</taxon>
        <taxon>Eubacteriales</taxon>
        <taxon>Gemmiger</taxon>
    </lineage>
</organism>
<dbReference type="EMBL" id="DXBP01000049">
    <property type="protein sequence ID" value="HIZ42426.1"/>
    <property type="molecule type" value="Genomic_DNA"/>
</dbReference>